<dbReference type="InterPro" id="IPR014710">
    <property type="entry name" value="RmlC-like_jellyroll"/>
</dbReference>
<dbReference type="PANTHER" id="PTHR43280:SF28">
    <property type="entry name" value="HTH-TYPE TRANSCRIPTIONAL ACTIVATOR RHAS"/>
    <property type="match status" value="1"/>
</dbReference>
<dbReference type="PROSITE" id="PS00041">
    <property type="entry name" value="HTH_ARAC_FAMILY_1"/>
    <property type="match status" value="1"/>
</dbReference>
<reference evidence="5" key="1">
    <citation type="submission" date="2021-03" db="EMBL/GenBank/DDBJ databases">
        <title>Taxonomic study of Clostridium polyendosporum from meadow-gley soil under rice.</title>
        <authorList>
            <person name="Kobayashi H."/>
            <person name="Tanizawa Y."/>
            <person name="Yagura M."/>
        </authorList>
    </citation>
    <scope>NUCLEOTIDE SEQUENCE</scope>
    <source>
        <strain evidence="5">JCM 30710</strain>
    </source>
</reference>
<dbReference type="SUPFAM" id="SSF46689">
    <property type="entry name" value="Homeodomain-like"/>
    <property type="match status" value="2"/>
</dbReference>
<evidence type="ECO:0000256" key="1">
    <source>
        <dbReference type="ARBA" id="ARBA00023015"/>
    </source>
</evidence>
<dbReference type="SUPFAM" id="SSF51215">
    <property type="entry name" value="Regulatory protein AraC"/>
    <property type="match status" value="1"/>
</dbReference>
<proteinExistence type="predicted"/>
<evidence type="ECO:0000256" key="3">
    <source>
        <dbReference type="ARBA" id="ARBA00023163"/>
    </source>
</evidence>
<dbReference type="Pfam" id="PF12833">
    <property type="entry name" value="HTH_18"/>
    <property type="match status" value="1"/>
</dbReference>
<dbReference type="EMBL" id="BOPZ01000013">
    <property type="protein sequence ID" value="GIM29124.1"/>
    <property type="molecule type" value="Genomic_DNA"/>
</dbReference>
<sequence>MKNNNLKENRTHGNSIFPLHVYSHIDTKGNYSVSHHWHNEIEIVYVEDGTLIFDIDMQSIKVTSGQCIFINSEQLHSVYEIASKPSIHHAIVFDLNILNSSIYDYYQNKYIEPILKGSLRFPLFLDSNSTGSNKTLREILEMIDTYHKKSAGCELSIKGSLLKIIANLAEEDKFIKNDATLLIPKDYKVQLIKKVLNFIHNNYTQKIYIDELAAEANMNTRYFCRFFKSVTGKTPVTYINEYRIEEAAKLLKTGDAKVMEVCFNVGFDNFSYFIKKFKEYKNCTPYQYKKILDIP</sequence>
<protein>
    <submittedName>
        <fullName evidence="5">AraC family transcriptional regulator</fullName>
    </submittedName>
</protein>
<dbReference type="Proteomes" id="UP000679179">
    <property type="component" value="Unassembled WGS sequence"/>
</dbReference>
<name>A0A919RZI6_9CLOT</name>
<dbReference type="GO" id="GO:0043565">
    <property type="term" value="F:sequence-specific DNA binding"/>
    <property type="evidence" value="ECO:0007669"/>
    <property type="project" value="InterPro"/>
</dbReference>
<dbReference type="PROSITE" id="PS01124">
    <property type="entry name" value="HTH_ARAC_FAMILY_2"/>
    <property type="match status" value="1"/>
</dbReference>
<evidence type="ECO:0000313" key="6">
    <source>
        <dbReference type="Proteomes" id="UP000679179"/>
    </source>
</evidence>
<keyword evidence="6" id="KW-1185">Reference proteome</keyword>
<evidence type="ECO:0000259" key="4">
    <source>
        <dbReference type="PROSITE" id="PS01124"/>
    </source>
</evidence>
<dbReference type="InterPro" id="IPR003313">
    <property type="entry name" value="AraC-bd"/>
</dbReference>
<keyword evidence="1" id="KW-0805">Transcription regulation</keyword>
<dbReference type="InterPro" id="IPR009057">
    <property type="entry name" value="Homeodomain-like_sf"/>
</dbReference>
<organism evidence="5 6">
    <name type="scientific">Clostridium polyendosporum</name>
    <dbReference type="NCBI Taxonomy" id="69208"/>
    <lineage>
        <taxon>Bacteria</taxon>
        <taxon>Bacillati</taxon>
        <taxon>Bacillota</taxon>
        <taxon>Clostridia</taxon>
        <taxon>Eubacteriales</taxon>
        <taxon>Clostridiaceae</taxon>
        <taxon>Clostridium</taxon>
    </lineage>
</organism>
<dbReference type="InterPro" id="IPR037923">
    <property type="entry name" value="HTH-like"/>
</dbReference>
<dbReference type="SMART" id="SM00342">
    <property type="entry name" value="HTH_ARAC"/>
    <property type="match status" value="1"/>
</dbReference>
<dbReference type="PANTHER" id="PTHR43280">
    <property type="entry name" value="ARAC-FAMILY TRANSCRIPTIONAL REGULATOR"/>
    <property type="match status" value="1"/>
</dbReference>
<comment type="caution">
    <text evidence="5">The sequence shown here is derived from an EMBL/GenBank/DDBJ whole genome shotgun (WGS) entry which is preliminary data.</text>
</comment>
<dbReference type="RefSeq" id="WP_212903831.1">
    <property type="nucleotide sequence ID" value="NZ_BOPZ01000013.1"/>
</dbReference>
<keyword evidence="2" id="KW-0238">DNA-binding</keyword>
<dbReference type="InterPro" id="IPR018062">
    <property type="entry name" value="HTH_AraC-typ_CS"/>
</dbReference>
<dbReference type="AlphaFoldDB" id="A0A919RZI6"/>
<evidence type="ECO:0000313" key="5">
    <source>
        <dbReference type="EMBL" id="GIM29124.1"/>
    </source>
</evidence>
<dbReference type="Pfam" id="PF02311">
    <property type="entry name" value="AraC_binding"/>
    <property type="match status" value="1"/>
</dbReference>
<gene>
    <name evidence="5" type="ORF">CPJCM30710_17900</name>
</gene>
<dbReference type="InterPro" id="IPR018060">
    <property type="entry name" value="HTH_AraC"/>
</dbReference>
<feature type="domain" description="HTH araC/xylS-type" evidence="4">
    <location>
        <begin position="193"/>
        <end position="291"/>
    </location>
</feature>
<dbReference type="GO" id="GO:0003700">
    <property type="term" value="F:DNA-binding transcription factor activity"/>
    <property type="evidence" value="ECO:0007669"/>
    <property type="project" value="InterPro"/>
</dbReference>
<accession>A0A919RZI6</accession>
<dbReference type="Gene3D" id="1.10.10.60">
    <property type="entry name" value="Homeodomain-like"/>
    <property type="match status" value="2"/>
</dbReference>
<evidence type="ECO:0000256" key="2">
    <source>
        <dbReference type="ARBA" id="ARBA00023125"/>
    </source>
</evidence>
<keyword evidence="3" id="KW-0804">Transcription</keyword>
<dbReference type="Gene3D" id="2.60.120.10">
    <property type="entry name" value="Jelly Rolls"/>
    <property type="match status" value="1"/>
</dbReference>
<dbReference type="CDD" id="cd02208">
    <property type="entry name" value="cupin_RmlC-like"/>
    <property type="match status" value="1"/>
</dbReference>